<dbReference type="EMBL" id="CP012154">
    <property type="protein sequence ID" value="AKS42127.1"/>
    <property type="molecule type" value="Genomic_DNA"/>
</dbReference>
<evidence type="ECO:0000313" key="2">
    <source>
        <dbReference type="Proteomes" id="UP000066624"/>
    </source>
</evidence>
<dbReference type="Proteomes" id="UP000066624">
    <property type="component" value="Chromosome"/>
</dbReference>
<evidence type="ECO:0000313" key="1">
    <source>
        <dbReference type="EMBL" id="AKS42127.1"/>
    </source>
</evidence>
<proteinExistence type="predicted"/>
<sequence length="322" mass="36992">MLVLGAGRSGTSLATRAVQAVGVDLGDDFKRPSRKNPSGFFEDAALLKLSKRLRRALGLRPDSLRLLDEEVWQGPVVESFFDEFAATIEARFGDSPIWGFKYARTLRLLPFWVRLFERMQIEPSYVLPIRNPLSVARSRARLDDHRGSQANSDLEWLVNVVPHLRQVHGSRLVVIDYDRLVTEPDAQLRRLVSGLDLPMSESVEQGIDYFARQFIRNSLRHTRFGIQELVEDLQVNHLVRRAYPLLDRLATDHPDPDAAEFWDEWQQIEEEVQALGPVLARIDGLERELRHARWNPFSPLGAIRATYRRLIRLLPVFKMPGS</sequence>
<dbReference type="Gene3D" id="3.40.50.300">
    <property type="entry name" value="P-loop containing nucleotide triphosphate hydrolases"/>
    <property type="match status" value="1"/>
</dbReference>
<name>A0A0K0XWW8_9GAMM</name>
<dbReference type="AlphaFoldDB" id="A0A0K0XWW8"/>
<dbReference type="GO" id="GO:0016740">
    <property type="term" value="F:transferase activity"/>
    <property type="evidence" value="ECO:0007669"/>
    <property type="project" value="UniProtKB-KW"/>
</dbReference>
<dbReference type="PIRSF" id="PIRSF029407">
    <property type="entry name" value="UCP029407"/>
    <property type="match status" value="1"/>
</dbReference>
<dbReference type="InterPro" id="IPR027417">
    <property type="entry name" value="P-loop_NTPase"/>
</dbReference>
<dbReference type="InterPro" id="IPR014556">
    <property type="entry name" value="UCP029407"/>
</dbReference>
<protein>
    <submittedName>
        <fullName evidence="1">Family 2 glycosyl transferase protein</fullName>
    </submittedName>
</protein>
<dbReference type="STRING" id="1579979.WM2015_1760"/>
<keyword evidence="1" id="KW-0808">Transferase</keyword>
<keyword evidence="2" id="KW-1185">Reference proteome</keyword>
<reference evidence="1 2" key="1">
    <citation type="submission" date="2015-07" db="EMBL/GenBank/DDBJ databases">
        <authorList>
            <person name="Noorani M."/>
        </authorList>
    </citation>
    <scope>NUCLEOTIDE SEQUENCE [LARGE SCALE GENOMIC DNA]</scope>
    <source>
        <strain evidence="1 2">KCTC 42284</strain>
    </source>
</reference>
<gene>
    <name evidence="1" type="ORF">WM2015_1760</name>
</gene>
<dbReference type="KEGG" id="wma:WM2015_1760"/>
<dbReference type="SUPFAM" id="SSF52540">
    <property type="entry name" value="P-loop containing nucleoside triphosphate hydrolases"/>
    <property type="match status" value="1"/>
</dbReference>
<organism evidence="1 2">
    <name type="scientific">Wenzhouxiangella marina</name>
    <dbReference type="NCBI Taxonomy" id="1579979"/>
    <lineage>
        <taxon>Bacteria</taxon>
        <taxon>Pseudomonadati</taxon>
        <taxon>Pseudomonadota</taxon>
        <taxon>Gammaproteobacteria</taxon>
        <taxon>Chromatiales</taxon>
        <taxon>Wenzhouxiangellaceae</taxon>
        <taxon>Wenzhouxiangella</taxon>
    </lineage>
</organism>
<accession>A0A0K0XWW8</accession>